<reference evidence="8" key="1">
    <citation type="journal article" date="2020" name="Nat. Commun.">
        <title>Large-scale genome sequencing of mycorrhizal fungi provides insights into the early evolution of symbiotic traits.</title>
        <authorList>
            <person name="Miyauchi S."/>
            <person name="Kiss E."/>
            <person name="Kuo A."/>
            <person name="Drula E."/>
            <person name="Kohler A."/>
            <person name="Sanchez-Garcia M."/>
            <person name="Morin E."/>
            <person name="Andreopoulos B."/>
            <person name="Barry K.W."/>
            <person name="Bonito G."/>
            <person name="Buee M."/>
            <person name="Carver A."/>
            <person name="Chen C."/>
            <person name="Cichocki N."/>
            <person name="Clum A."/>
            <person name="Culley D."/>
            <person name="Crous P.W."/>
            <person name="Fauchery L."/>
            <person name="Girlanda M."/>
            <person name="Hayes R.D."/>
            <person name="Keri Z."/>
            <person name="LaButti K."/>
            <person name="Lipzen A."/>
            <person name="Lombard V."/>
            <person name="Magnuson J."/>
            <person name="Maillard F."/>
            <person name="Murat C."/>
            <person name="Nolan M."/>
            <person name="Ohm R.A."/>
            <person name="Pangilinan J."/>
            <person name="Pereira M.F."/>
            <person name="Perotto S."/>
            <person name="Peter M."/>
            <person name="Pfister S."/>
            <person name="Riley R."/>
            <person name="Sitrit Y."/>
            <person name="Stielow J.B."/>
            <person name="Szollosi G."/>
            <person name="Zifcakova L."/>
            <person name="Stursova M."/>
            <person name="Spatafora J.W."/>
            <person name="Tedersoo L."/>
            <person name="Vaario L.M."/>
            <person name="Yamada A."/>
            <person name="Yan M."/>
            <person name="Wang P."/>
            <person name="Xu J."/>
            <person name="Bruns T."/>
            <person name="Baldrian P."/>
            <person name="Vilgalys R."/>
            <person name="Dunand C."/>
            <person name="Henrissat B."/>
            <person name="Grigoriev I.V."/>
            <person name="Hibbett D."/>
            <person name="Nagy L.G."/>
            <person name="Martin F.M."/>
        </authorList>
    </citation>
    <scope>NUCLEOTIDE SEQUENCE</scope>
    <source>
        <strain evidence="8">UH-Tt-Lm1</strain>
    </source>
</reference>
<dbReference type="SUPFAM" id="SSF48264">
    <property type="entry name" value="Cytochrome P450"/>
    <property type="match status" value="1"/>
</dbReference>
<dbReference type="InterPro" id="IPR002401">
    <property type="entry name" value="Cyt_P450_E_grp-I"/>
</dbReference>
<keyword evidence="9" id="KW-1185">Reference proteome</keyword>
<comment type="caution">
    <text evidence="8">The sequence shown here is derived from an EMBL/GenBank/DDBJ whole genome shotgun (WGS) entry which is preliminary data.</text>
</comment>
<evidence type="ECO:0000256" key="2">
    <source>
        <dbReference type="ARBA" id="ARBA00005179"/>
    </source>
</evidence>
<dbReference type="GO" id="GO:0016705">
    <property type="term" value="F:oxidoreductase activity, acting on paired donors, with incorporation or reduction of molecular oxygen"/>
    <property type="evidence" value="ECO:0007669"/>
    <property type="project" value="InterPro"/>
</dbReference>
<dbReference type="PANTHER" id="PTHR24305:SF235">
    <property type="entry name" value="CYTOCHROME P450 MONOOXYGENASE APDB-RELATED"/>
    <property type="match status" value="1"/>
</dbReference>
<dbReference type="InterPro" id="IPR001128">
    <property type="entry name" value="Cyt_P450"/>
</dbReference>
<keyword evidence="4 7" id="KW-0560">Oxidoreductase</keyword>
<sequence length="520" mass="59853">MDTERVFKVVQECFEHHYAPYVGGASLLTGAAVWFYATDIGRVLKHTAYRLGYQQNSGKAPISGPLEDTRVIRFLDGPRMVAEYRRKYGPLYRVFCGDIPEIVLTDPEDIRAYYQGDARVHFKVPNIGFGEYMGRVLGQCVGVKHNEDWRRLRSHVDPHFTAQKASELLPIMISDTDEWLESLPRLSHVVRNEKDAKLVIKAEELVSILPFKMIARRVFGDLVDDKLIDELFRLNIVHERVINHTFFGKFEQWKLFKYLPVQANKDVDGFERDWAALLERTSLEAERRGITTTVSELYKNMKDGHMTFLEFAHTIDEILFTNMDVTTTSVSWVTAQVAMNSSVMERLHKEIDTALSDESLGSNREDRANAYIRKTDTLLHYCYLESGRLHPVLFYSLPELTADPKLIHGYYIPPKTSVLIDTYTLNRDSPVWGADGHVFRPDRFGELLPTQYRYSYWRFGLGPRKCLGISFGDKIIKTILMGIMERYSVEVVDSHLGEDSTKFVHAPAGTMLFTRRQGKI</sequence>
<feature type="binding site" description="axial binding residue" evidence="6">
    <location>
        <position position="466"/>
    </location>
    <ligand>
        <name>heme</name>
        <dbReference type="ChEBI" id="CHEBI:30413"/>
    </ligand>
    <ligandPart>
        <name>Fe</name>
        <dbReference type="ChEBI" id="CHEBI:18248"/>
    </ligandPart>
</feature>
<organism evidence="8 9">
    <name type="scientific">Thelephora terrestris</name>
    <dbReference type="NCBI Taxonomy" id="56493"/>
    <lineage>
        <taxon>Eukaryota</taxon>
        <taxon>Fungi</taxon>
        <taxon>Dikarya</taxon>
        <taxon>Basidiomycota</taxon>
        <taxon>Agaricomycotina</taxon>
        <taxon>Agaricomycetes</taxon>
        <taxon>Thelephorales</taxon>
        <taxon>Thelephoraceae</taxon>
        <taxon>Thelephora</taxon>
    </lineage>
</organism>
<evidence type="ECO:0000313" key="9">
    <source>
        <dbReference type="Proteomes" id="UP000736335"/>
    </source>
</evidence>
<dbReference type="OrthoDB" id="2789670at2759"/>
<dbReference type="GO" id="GO:0020037">
    <property type="term" value="F:heme binding"/>
    <property type="evidence" value="ECO:0007669"/>
    <property type="project" value="InterPro"/>
</dbReference>
<dbReference type="PRINTS" id="PR00463">
    <property type="entry name" value="EP450I"/>
</dbReference>
<dbReference type="PROSITE" id="PS00086">
    <property type="entry name" value="CYTOCHROME_P450"/>
    <property type="match status" value="1"/>
</dbReference>
<proteinExistence type="inferred from homology"/>
<keyword evidence="3 6" id="KW-0479">Metal-binding</keyword>
<name>A0A9P6HRI2_9AGAM</name>
<keyword evidence="7" id="KW-0503">Monooxygenase</keyword>
<comment type="pathway">
    <text evidence="2">Secondary metabolite biosynthesis.</text>
</comment>
<evidence type="ECO:0000256" key="1">
    <source>
        <dbReference type="ARBA" id="ARBA00001971"/>
    </source>
</evidence>
<dbReference type="InterPro" id="IPR036396">
    <property type="entry name" value="Cyt_P450_sf"/>
</dbReference>
<comment type="similarity">
    <text evidence="7">Belongs to the cytochrome P450 family.</text>
</comment>
<dbReference type="GO" id="GO:0044550">
    <property type="term" value="P:secondary metabolite biosynthetic process"/>
    <property type="evidence" value="ECO:0007669"/>
    <property type="project" value="UniProtKB-ARBA"/>
</dbReference>
<dbReference type="AlphaFoldDB" id="A0A9P6HRI2"/>
<evidence type="ECO:0000256" key="3">
    <source>
        <dbReference type="ARBA" id="ARBA00022723"/>
    </source>
</evidence>
<protein>
    <submittedName>
        <fullName evidence="8">Cytochrome P450</fullName>
    </submittedName>
</protein>
<comment type="cofactor">
    <cofactor evidence="1 6">
        <name>heme</name>
        <dbReference type="ChEBI" id="CHEBI:30413"/>
    </cofactor>
</comment>
<dbReference type="InterPro" id="IPR017972">
    <property type="entry name" value="Cyt_P450_CS"/>
</dbReference>
<keyword evidence="5 6" id="KW-0408">Iron</keyword>
<keyword evidence="6 7" id="KW-0349">Heme</keyword>
<dbReference type="Pfam" id="PF00067">
    <property type="entry name" value="p450"/>
    <property type="match status" value="1"/>
</dbReference>
<evidence type="ECO:0000256" key="4">
    <source>
        <dbReference type="ARBA" id="ARBA00023002"/>
    </source>
</evidence>
<dbReference type="InterPro" id="IPR050121">
    <property type="entry name" value="Cytochrome_P450_monoxygenase"/>
</dbReference>
<dbReference type="GO" id="GO:0004497">
    <property type="term" value="F:monooxygenase activity"/>
    <property type="evidence" value="ECO:0007669"/>
    <property type="project" value="UniProtKB-KW"/>
</dbReference>
<gene>
    <name evidence="8" type="ORF">BJ322DRAFT_55024</name>
</gene>
<evidence type="ECO:0000313" key="8">
    <source>
        <dbReference type="EMBL" id="KAF9792547.1"/>
    </source>
</evidence>
<reference evidence="8" key="2">
    <citation type="submission" date="2020-11" db="EMBL/GenBank/DDBJ databases">
        <authorList>
            <consortium name="DOE Joint Genome Institute"/>
            <person name="Kuo A."/>
            <person name="Miyauchi S."/>
            <person name="Kiss E."/>
            <person name="Drula E."/>
            <person name="Kohler A."/>
            <person name="Sanchez-Garcia M."/>
            <person name="Andreopoulos B."/>
            <person name="Barry K.W."/>
            <person name="Bonito G."/>
            <person name="Buee M."/>
            <person name="Carver A."/>
            <person name="Chen C."/>
            <person name="Cichocki N."/>
            <person name="Clum A."/>
            <person name="Culley D."/>
            <person name="Crous P.W."/>
            <person name="Fauchery L."/>
            <person name="Girlanda M."/>
            <person name="Hayes R."/>
            <person name="Keri Z."/>
            <person name="Labutti K."/>
            <person name="Lipzen A."/>
            <person name="Lombard V."/>
            <person name="Magnuson J."/>
            <person name="Maillard F."/>
            <person name="Morin E."/>
            <person name="Murat C."/>
            <person name="Nolan M."/>
            <person name="Ohm R."/>
            <person name="Pangilinan J."/>
            <person name="Pereira M."/>
            <person name="Perotto S."/>
            <person name="Peter M."/>
            <person name="Riley R."/>
            <person name="Sitrit Y."/>
            <person name="Stielow B."/>
            <person name="Szollosi G."/>
            <person name="Zifcakova L."/>
            <person name="Stursova M."/>
            <person name="Spatafora J.W."/>
            <person name="Tedersoo L."/>
            <person name="Vaario L.-M."/>
            <person name="Yamada A."/>
            <person name="Yan M."/>
            <person name="Wang P."/>
            <person name="Xu J."/>
            <person name="Bruns T."/>
            <person name="Baldrian P."/>
            <person name="Vilgalys R."/>
            <person name="Henrissat B."/>
            <person name="Grigoriev I.V."/>
            <person name="Hibbett D."/>
            <person name="Nagy L.G."/>
            <person name="Martin F.M."/>
        </authorList>
    </citation>
    <scope>NUCLEOTIDE SEQUENCE</scope>
    <source>
        <strain evidence="8">UH-Tt-Lm1</strain>
    </source>
</reference>
<dbReference type="Proteomes" id="UP000736335">
    <property type="component" value="Unassembled WGS sequence"/>
</dbReference>
<dbReference type="GO" id="GO:0005506">
    <property type="term" value="F:iron ion binding"/>
    <property type="evidence" value="ECO:0007669"/>
    <property type="project" value="InterPro"/>
</dbReference>
<dbReference type="PANTHER" id="PTHR24305">
    <property type="entry name" value="CYTOCHROME P450"/>
    <property type="match status" value="1"/>
</dbReference>
<evidence type="ECO:0000256" key="6">
    <source>
        <dbReference type="PIRSR" id="PIRSR602401-1"/>
    </source>
</evidence>
<evidence type="ECO:0000256" key="5">
    <source>
        <dbReference type="ARBA" id="ARBA00023004"/>
    </source>
</evidence>
<dbReference type="Gene3D" id="1.10.630.10">
    <property type="entry name" value="Cytochrome P450"/>
    <property type="match status" value="1"/>
</dbReference>
<accession>A0A9P6HRI2</accession>
<evidence type="ECO:0000256" key="7">
    <source>
        <dbReference type="RuleBase" id="RU000461"/>
    </source>
</evidence>
<dbReference type="EMBL" id="WIUZ02000001">
    <property type="protein sequence ID" value="KAF9792547.1"/>
    <property type="molecule type" value="Genomic_DNA"/>
</dbReference>